<name>A0A8H7E761_9EURO</name>
<dbReference type="SUPFAM" id="SSF50249">
    <property type="entry name" value="Nucleic acid-binding proteins"/>
    <property type="match status" value="1"/>
</dbReference>
<dbReference type="Gene3D" id="2.40.50.140">
    <property type="entry name" value="Nucleic acid-binding proteins"/>
    <property type="match status" value="1"/>
</dbReference>
<dbReference type="OrthoDB" id="4540498at2759"/>
<feature type="compositionally biased region" description="Polar residues" evidence="1">
    <location>
        <begin position="248"/>
        <end position="259"/>
    </location>
</feature>
<evidence type="ECO:0000313" key="2">
    <source>
        <dbReference type="EMBL" id="KAF7511812.1"/>
    </source>
</evidence>
<dbReference type="InterPro" id="IPR012340">
    <property type="entry name" value="NA-bd_OB-fold"/>
</dbReference>
<proteinExistence type="predicted"/>
<evidence type="ECO:0000313" key="3">
    <source>
        <dbReference type="Proteomes" id="UP000606974"/>
    </source>
</evidence>
<evidence type="ECO:0000256" key="1">
    <source>
        <dbReference type="SAM" id="MobiDB-lite"/>
    </source>
</evidence>
<reference evidence="2" key="1">
    <citation type="submission" date="2020-02" db="EMBL/GenBank/DDBJ databases">
        <authorList>
            <person name="Palmer J.M."/>
        </authorList>
    </citation>
    <scope>NUCLEOTIDE SEQUENCE</scope>
    <source>
        <strain evidence="2">EPUS1.4</strain>
        <tissue evidence="2">Thallus</tissue>
    </source>
</reference>
<sequence length="342" mass="37697">MSLTSFFDDKSDDEVLNAKILVCVKAIGTMPTSTSKEGDPVRTLNVVICDQSSEATLSVSGPVVSSAILWKEHSTILLLSSPAKRLGYNLTITARSLVEINPNVSEAEHLRRWSQHENCPINEPFPVALFDIEAIAHAPIRLQFTLASLDSFIRASPSQPHTGYLSVILTKLHLLSLWKRQQLFSMQCRCGQPIYANVRSGHCAACDTSEIKLRINANLVSEMTDETGAISSTSFFLPSTSPHPPPNRSKTTQVPSMSRQHSRRPSKILWTDEAWTQLLGRSPEQLAKLVLDTGDGSAQAQHNLNTLRYLEQRLMFMRVILLVGWTGDDEPGGRLAVLGVVG</sequence>
<gene>
    <name evidence="2" type="ORF">GJ744_003543</name>
</gene>
<comment type="caution">
    <text evidence="2">The sequence shown here is derived from an EMBL/GenBank/DDBJ whole genome shotgun (WGS) entry which is preliminary data.</text>
</comment>
<dbReference type="EMBL" id="JAACFV010000017">
    <property type="protein sequence ID" value="KAF7511812.1"/>
    <property type="molecule type" value="Genomic_DNA"/>
</dbReference>
<dbReference type="Proteomes" id="UP000606974">
    <property type="component" value="Unassembled WGS sequence"/>
</dbReference>
<keyword evidence="3" id="KW-1185">Reference proteome</keyword>
<protein>
    <submittedName>
        <fullName evidence="2">Uncharacterized protein</fullName>
    </submittedName>
</protein>
<accession>A0A8H7E761</accession>
<feature type="region of interest" description="Disordered" evidence="1">
    <location>
        <begin position="234"/>
        <end position="263"/>
    </location>
</feature>
<dbReference type="AlphaFoldDB" id="A0A8H7E761"/>
<organism evidence="2 3">
    <name type="scientific">Endocarpon pusillum</name>
    <dbReference type="NCBI Taxonomy" id="364733"/>
    <lineage>
        <taxon>Eukaryota</taxon>
        <taxon>Fungi</taxon>
        <taxon>Dikarya</taxon>
        <taxon>Ascomycota</taxon>
        <taxon>Pezizomycotina</taxon>
        <taxon>Eurotiomycetes</taxon>
        <taxon>Chaetothyriomycetidae</taxon>
        <taxon>Verrucariales</taxon>
        <taxon>Verrucariaceae</taxon>
        <taxon>Endocarpon</taxon>
    </lineage>
</organism>